<proteinExistence type="predicted"/>
<reference evidence="1 2" key="1">
    <citation type="submission" date="2020-04" db="EMBL/GenBank/DDBJ databases">
        <title>WGS-Seq of Vibrio isolated by the O'Toole Lab.</title>
        <authorList>
            <person name="Mckone K.P."/>
            <person name="Whitaker R."/>
            <person name="Sevigney J.L."/>
            <person name="Herring J.B."/>
            <person name="O'Toole G."/>
        </authorList>
    </citation>
    <scope>NUCLEOTIDE SEQUENCE [LARGE SCALE GENOMIC DNA]</scope>
    <source>
        <strain evidence="1 2">BS_02</strain>
    </source>
</reference>
<comment type="caution">
    <text evidence="1">The sequence shown here is derived from an EMBL/GenBank/DDBJ whole genome shotgun (WGS) entry which is preliminary data.</text>
</comment>
<dbReference type="Pfam" id="PF04074">
    <property type="entry name" value="DUF386"/>
    <property type="match status" value="1"/>
</dbReference>
<keyword evidence="2" id="KW-1185">Reference proteome</keyword>
<dbReference type="InterPro" id="IPR037012">
    <property type="entry name" value="NanQ/TabA/YiaL_sf"/>
</dbReference>
<evidence type="ECO:0000313" key="1">
    <source>
        <dbReference type="EMBL" id="NMR69376.1"/>
    </source>
</evidence>
<dbReference type="RefSeq" id="WP_102334679.1">
    <property type="nucleotide sequence ID" value="NZ_JABBXC010000009.1"/>
</dbReference>
<gene>
    <name evidence="1" type="ORF">HJ568_05235</name>
</gene>
<dbReference type="Proteomes" id="UP000590068">
    <property type="component" value="Unassembled WGS sequence"/>
</dbReference>
<evidence type="ECO:0000313" key="2">
    <source>
        <dbReference type="Proteomes" id="UP000590068"/>
    </source>
</evidence>
<accession>A0ABX1U811</accession>
<dbReference type="NCBIfam" id="TIGR00022">
    <property type="entry name" value="YhcH/YjgK/YiaL family protein"/>
    <property type="match status" value="1"/>
</dbReference>
<dbReference type="EMBL" id="JABCJR010000007">
    <property type="protein sequence ID" value="NMR69376.1"/>
    <property type="molecule type" value="Genomic_DNA"/>
</dbReference>
<dbReference type="PANTHER" id="PTHR34986:SF4">
    <property type="entry name" value="EVOLVED BETA-GALACTOSIDASE SUBUNIT BETA-RELATED"/>
    <property type="match status" value="1"/>
</dbReference>
<name>A0ABX1U811_9VIBR</name>
<dbReference type="InterPro" id="IPR004375">
    <property type="entry name" value="NanQ/TabA/YiaL"/>
</dbReference>
<dbReference type="PANTHER" id="PTHR34986">
    <property type="entry name" value="EVOLVED BETA-GALACTOSIDASE SUBUNIT BETA"/>
    <property type="match status" value="1"/>
</dbReference>
<organism evidence="1 2">
    <name type="scientific">Vibrio breoganii</name>
    <dbReference type="NCBI Taxonomy" id="553239"/>
    <lineage>
        <taxon>Bacteria</taxon>
        <taxon>Pseudomonadati</taxon>
        <taxon>Pseudomonadota</taxon>
        <taxon>Gammaproteobacteria</taxon>
        <taxon>Vibrionales</taxon>
        <taxon>Vibrionaceae</taxon>
        <taxon>Vibrio</taxon>
    </lineage>
</organism>
<dbReference type="SUPFAM" id="SSF51197">
    <property type="entry name" value="Clavaminate synthase-like"/>
    <property type="match status" value="1"/>
</dbReference>
<dbReference type="Gene3D" id="2.60.120.370">
    <property type="entry name" value="YhcH/YjgK/YiaL"/>
    <property type="match status" value="1"/>
</dbReference>
<sequence>MLFGNVNKLGLLPYVSTNFSNWITQAVEVAEIHRSELGRHNVDDTGVFVMLAEAITEAKQNRLSEIHKEFIDIQIILEGEETIGYSNHISNEAKAKDKLENDVMFFEHVENEQFVHLKEGDFAVFYPNQAHRPLCATNDPMAVRKAIVKVPISAL</sequence>
<protein>
    <submittedName>
        <fullName evidence="1">YhcH/YjgK/YiaL family protein</fullName>
    </submittedName>
</protein>